<keyword evidence="2" id="KW-0805">Transcription regulation</keyword>
<protein>
    <submittedName>
        <fullName evidence="6">Sucrose operon repressor ScrR</fullName>
    </submittedName>
</protein>
<sequence length="391" mass="43796">MFSRRIKCTITFTVKIAYVYCKGDLPVSKPKLGDVAARAGVSPTTVSRVLNNRGYLSQRTREKVYDAMRELGYRPNAIARSLKGQRSRIVGLVFPTVANPFYAEMVYRIESFLADAGYRVILCNSDDHPDLEEQYFEMLLSNQVDGIITGAHSQVVANLPHVQAPLVTVDRPGTQKYPNIRADNYAGARMAVEHLVATGAGNILHITSTVSEQNLRLAGYRDAVTAAGMTPQVLELGFRTPLPRKRELIERYLKESTTGERVDAVFASNDTYAAMTLNWARTRNLCVPRIFRWWGLTAPRQYAHLSRILQLWCSRLSRSPRVQCSGCFRRSNRADRATPTIHHRLIKAIRSNRVPRLMFSQCTCTKAVPSGPLPPPLSGTPDLATSSLCRR</sequence>
<evidence type="ECO:0000256" key="2">
    <source>
        <dbReference type="ARBA" id="ARBA00023015"/>
    </source>
</evidence>
<dbReference type="PANTHER" id="PTHR30146">
    <property type="entry name" value="LACI-RELATED TRANSCRIPTIONAL REPRESSOR"/>
    <property type="match status" value="1"/>
</dbReference>
<keyword evidence="1" id="KW-0678">Repressor</keyword>
<evidence type="ECO:0000256" key="1">
    <source>
        <dbReference type="ARBA" id="ARBA00022491"/>
    </source>
</evidence>
<keyword evidence="4" id="KW-0804">Transcription</keyword>
<dbReference type="KEGG" id="raj:RA11412_2610"/>
<evidence type="ECO:0000313" key="7">
    <source>
        <dbReference type="Proteomes" id="UP000250241"/>
    </source>
</evidence>
<gene>
    <name evidence="6" type="ORF">RA11412_2610</name>
</gene>
<feature type="domain" description="HTH lacI-type" evidence="5">
    <location>
        <begin position="30"/>
        <end position="84"/>
    </location>
</feature>
<dbReference type="Gene3D" id="3.40.50.2300">
    <property type="match status" value="2"/>
</dbReference>
<dbReference type="CDD" id="cd01392">
    <property type="entry name" value="HTH_LacI"/>
    <property type="match status" value="1"/>
</dbReference>
<dbReference type="PROSITE" id="PS00356">
    <property type="entry name" value="HTH_LACI_1"/>
    <property type="match status" value="1"/>
</dbReference>
<evidence type="ECO:0000259" key="5">
    <source>
        <dbReference type="PROSITE" id="PS50932"/>
    </source>
</evidence>
<organism evidence="6 7">
    <name type="scientific">Rothia aeria</name>
    <dbReference type="NCBI Taxonomy" id="172042"/>
    <lineage>
        <taxon>Bacteria</taxon>
        <taxon>Bacillati</taxon>
        <taxon>Actinomycetota</taxon>
        <taxon>Actinomycetes</taxon>
        <taxon>Micrococcales</taxon>
        <taxon>Micrococcaceae</taxon>
        <taxon>Rothia</taxon>
    </lineage>
</organism>
<dbReference type="SUPFAM" id="SSF47413">
    <property type="entry name" value="lambda repressor-like DNA-binding domains"/>
    <property type="match status" value="1"/>
</dbReference>
<proteinExistence type="predicted"/>
<dbReference type="InterPro" id="IPR000843">
    <property type="entry name" value="HTH_LacI"/>
</dbReference>
<dbReference type="GO" id="GO:0003700">
    <property type="term" value="F:DNA-binding transcription factor activity"/>
    <property type="evidence" value="ECO:0007669"/>
    <property type="project" value="TreeGrafter"/>
</dbReference>
<dbReference type="InterPro" id="IPR028082">
    <property type="entry name" value="Peripla_BP_I"/>
</dbReference>
<keyword evidence="7" id="KW-1185">Reference proteome</keyword>
<dbReference type="Pfam" id="PF00532">
    <property type="entry name" value="Peripla_BP_1"/>
    <property type="match status" value="1"/>
</dbReference>
<evidence type="ECO:0000256" key="3">
    <source>
        <dbReference type="ARBA" id="ARBA00023125"/>
    </source>
</evidence>
<evidence type="ECO:0000256" key="4">
    <source>
        <dbReference type="ARBA" id="ARBA00023163"/>
    </source>
</evidence>
<dbReference type="AlphaFoldDB" id="A0A2Z5R4W0"/>
<dbReference type="Gene3D" id="1.10.260.40">
    <property type="entry name" value="lambda repressor-like DNA-binding domains"/>
    <property type="match status" value="1"/>
</dbReference>
<evidence type="ECO:0000313" key="6">
    <source>
        <dbReference type="EMBL" id="BAV88909.1"/>
    </source>
</evidence>
<dbReference type="SUPFAM" id="SSF53822">
    <property type="entry name" value="Periplasmic binding protein-like I"/>
    <property type="match status" value="1"/>
</dbReference>
<accession>A0A2Z5R4W0</accession>
<dbReference type="Proteomes" id="UP000250241">
    <property type="component" value="Chromosome"/>
</dbReference>
<dbReference type="EMBL" id="AP017895">
    <property type="protein sequence ID" value="BAV88909.1"/>
    <property type="molecule type" value="Genomic_DNA"/>
</dbReference>
<dbReference type="SMART" id="SM00354">
    <property type="entry name" value="HTH_LACI"/>
    <property type="match status" value="1"/>
</dbReference>
<name>A0A2Z5R4W0_9MICC</name>
<reference evidence="6 7" key="1">
    <citation type="submission" date="2016-10" db="EMBL/GenBank/DDBJ databases">
        <title>Genome sequence of Rothia aeria strain JCM11412.</title>
        <authorList>
            <person name="Nambu T."/>
        </authorList>
    </citation>
    <scope>NUCLEOTIDE SEQUENCE [LARGE SCALE GENOMIC DNA]</scope>
    <source>
        <strain evidence="6 7">JCM 11412</strain>
    </source>
</reference>
<dbReference type="PANTHER" id="PTHR30146:SF95">
    <property type="entry name" value="RIBOSE OPERON REPRESSOR"/>
    <property type="match status" value="1"/>
</dbReference>
<dbReference type="InterPro" id="IPR010982">
    <property type="entry name" value="Lambda_DNA-bd_dom_sf"/>
</dbReference>
<dbReference type="InterPro" id="IPR001761">
    <property type="entry name" value="Peripla_BP/Lac1_sug-bd_dom"/>
</dbReference>
<keyword evidence="3" id="KW-0238">DNA-binding</keyword>
<dbReference type="Pfam" id="PF00356">
    <property type="entry name" value="LacI"/>
    <property type="match status" value="1"/>
</dbReference>
<dbReference type="GO" id="GO:0000976">
    <property type="term" value="F:transcription cis-regulatory region binding"/>
    <property type="evidence" value="ECO:0007669"/>
    <property type="project" value="TreeGrafter"/>
</dbReference>
<dbReference type="PROSITE" id="PS50932">
    <property type="entry name" value="HTH_LACI_2"/>
    <property type="match status" value="1"/>
</dbReference>